<dbReference type="Proteomes" id="UP000189940">
    <property type="component" value="Unassembled WGS sequence"/>
</dbReference>
<gene>
    <name evidence="2" type="ORF">B2M20_17745</name>
</gene>
<evidence type="ECO:0000313" key="3">
    <source>
        <dbReference type="Proteomes" id="UP000189940"/>
    </source>
</evidence>
<dbReference type="EMBL" id="MWPQ01000068">
    <property type="protein sequence ID" value="OPH81420.1"/>
    <property type="molecule type" value="Genomic_DNA"/>
</dbReference>
<proteinExistence type="predicted"/>
<name>A0A1V4HV33_NITVU</name>
<protein>
    <submittedName>
        <fullName evidence="2">Uncharacterized protein</fullName>
    </submittedName>
</protein>
<evidence type="ECO:0000256" key="1">
    <source>
        <dbReference type="SAM" id="SignalP"/>
    </source>
</evidence>
<sequence length="84" mass="9115">MKRLALSALIAFAAAPAFAETVVHHEEYYVIRDAATKKCTIVDKRPATTTNIPTTPSTIVGLGVFKTRSEAEAGMKKMEVCDDD</sequence>
<organism evidence="2 3">
    <name type="scientific">Nitrobacter vulgaris</name>
    <dbReference type="NCBI Taxonomy" id="29421"/>
    <lineage>
        <taxon>Bacteria</taxon>
        <taxon>Pseudomonadati</taxon>
        <taxon>Pseudomonadota</taxon>
        <taxon>Alphaproteobacteria</taxon>
        <taxon>Hyphomicrobiales</taxon>
        <taxon>Nitrobacteraceae</taxon>
        <taxon>Nitrobacter</taxon>
    </lineage>
</organism>
<dbReference type="AlphaFoldDB" id="A0A1V4HV33"/>
<keyword evidence="3" id="KW-1185">Reference proteome</keyword>
<dbReference type="RefSeq" id="WP_079448348.1">
    <property type="nucleotide sequence ID" value="NZ_JAVDPZ010000019.1"/>
</dbReference>
<evidence type="ECO:0000313" key="2">
    <source>
        <dbReference type="EMBL" id="OPH81420.1"/>
    </source>
</evidence>
<keyword evidence="1" id="KW-0732">Signal</keyword>
<reference evidence="2 3" key="1">
    <citation type="submission" date="2017-02" db="EMBL/GenBank/DDBJ databases">
        <title>Genome sequence of the nitrite-oxidizing bacterium Nitrobacter vulgaris strain Ab1.</title>
        <authorList>
            <person name="Mellbye B.L."/>
            <person name="Davis E.W."/>
            <person name="Spieck E."/>
            <person name="Chang J.H."/>
            <person name="Bottomley P.J."/>
            <person name="Sayavedra-Soto L.A."/>
        </authorList>
    </citation>
    <scope>NUCLEOTIDE SEQUENCE [LARGE SCALE GENOMIC DNA]</scope>
    <source>
        <strain evidence="2 3">Ab1</strain>
    </source>
</reference>
<accession>A0A1V4HV33</accession>
<feature type="signal peptide" evidence="1">
    <location>
        <begin position="1"/>
        <end position="19"/>
    </location>
</feature>
<feature type="chain" id="PRO_5013251640" evidence="1">
    <location>
        <begin position="20"/>
        <end position="84"/>
    </location>
</feature>
<comment type="caution">
    <text evidence="2">The sequence shown here is derived from an EMBL/GenBank/DDBJ whole genome shotgun (WGS) entry which is preliminary data.</text>
</comment>